<accession>A0ABW9GEP9</accession>
<dbReference type="EMBL" id="JAROCE010000001">
    <property type="protein sequence ID" value="MFM2719350.1"/>
    <property type="molecule type" value="Genomic_DNA"/>
</dbReference>
<feature type="region of interest" description="Disordered" evidence="6">
    <location>
        <begin position="430"/>
        <end position="450"/>
    </location>
</feature>
<dbReference type="RefSeq" id="WP_239274715.1">
    <property type="nucleotide sequence ID" value="NZ_JAROCE010000001.1"/>
</dbReference>
<dbReference type="InterPro" id="IPR015422">
    <property type="entry name" value="PyrdxlP-dep_Trfase_small"/>
</dbReference>
<keyword evidence="4 5" id="KW-0663">Pyridoxal phosphate</keyword>
<evidence type="ECO:0000313" key="8">
    <source>
        <dbReference type="Proteomes" id="UP001630303"/>
    </source>
</evidence>
<dbReference type="InterPro" id="IPR015424">
    <property type="entry name" value="PyrdxlP-dep_Trfase"/>
</dbReference>
<dbReference type="CDD" id="cd00614">
    <property type="entry name" value="CGS_like"/>
    <property type="match status" value="1"/>
</dbReference>
<evidence type="ECO:0000256" key="4">
    <source>
        <dbReference type="ARBA" id="ARBA00022898"/>
    </source>
</evidence>
<evidence type="ECO:0000256" key="6">
    <source>
        <dbReference type="SAM" id="MobiDB-lite"/>
    </source>
</evidence>
<protein>
    <submittedName>
        <fullName evidence="7">PLP-dependent transferase</fullName>
    </submittedName>
</protein>
<comment type="similarity">
    <text evidence="2 5">Belongs to the trans-sulfuration enzymes family.</text>
</comment>
<dbReference type="Gene3D" id="3.40.640.10">
    <property type="entry name" value="Type I PLP-dependent aspartate aminotransferase-like (Major domain)"/>
    <property type="match status" value="1"/>
</dbReference>
<evidence type="ECO:0000256" key="2">
    <source>
        <dbReference type="ARBA" id="ARBA00009077"/>
    </source>
</evidence>
<feature type="compositionally biased region" description="Basic and acidic residues" evidence="6">
    <location>
        <begin position="434"/>
        <end position="450"/>
    </location>
</feature>
<keyword evidence="8" id="KW-1185">Reference proteome</keyword>
<dbReference type="InterPro" id="IPR015421">
    <property type="entry name" value="PyrdxlP-dep_Trfase_major"/>
</dbReference>
<dbReference type="Gene3D" id="3.90.1150.10">
    <property type="entry name" value="Aspartate Aminotransferase, domain 1"/>
    <property type="match status" value="1"/>
</dbReference>
<evidence type="ECO:0000256" key="3">
    <source>
        <dbReference type="ARBA" id="ARBA00022679"/>
    </source>
</evidence>
<dbReference type="PANTHER" id="PTHR43797">
    <property type="entry name" value="HOMOCYSTEINE/CYSTEINE SYNTHASE"/>
    <property type="match status" value="1"/>
</dbReference>
<dbReference type="SUPFAM" id="SSF53383">
    <property type="entry name" value="PLP-dependent transferases"/>
    <property type="match status" value="1"/>
</dbReference>
<keyword evidence="3 7" id="KW-0808">Transferase</keyword>
<sequence length="450" mass="47480">MGAQEDAGFSTRQVHVGASTATASPRATPIYLTAGFTFSDLDESAAHFATGSGFGYSRTGNPTVHAVEERIASLEGGDQAILVSSGQAAVTVALLGLAGAGDHLVVSEHIYEGTRGLLLDNLARLGIETTFVDTSDLDAWRDAITPRTKALFAETLSNARNDVLDVAAVSAIGAERGIPLVVDSTFTTPYLLRPLEHGAAVVVHSASKFLAGQGAVLGGVIIDDGRFDAAASGHLFPHLAHSDRLGGPSYAEKYGRRARGQYLRESVAPRFGPSPSPLNAFLIGQGVETLSLRMERQSANALAVARWLEARPEVERVDYVGLPSHPHHALGRRYLTRGSGSVFTVTLRGGLDAARHVVQSVRLITHMTHLGDVRSLILHPQSTSHSGRTVAERELAGVFPGTVRLSIGIEDVDDLVADLDQALDSVASVATGGRRTDAGTRGSEREVVVL</sequence>
<dbReference type="PANTHER" id="PTHR43797:SF2">
    <property type="entry name" value="HOMOCYSTEINE_CYSTEINE SYNTHASE"/>
    <property type="match status" value="1"/>
</dbReference>
<dbReference type="Pfam" id="PF01053">
    <property type="entry name" value="Cys_Met_Meta_PP"/>
    <property type="match status" value="1"/>
</dbReference>
<dbReference type="InterPro" id="IPR006235">
    <property type="entry name" value="OAc-hSer/O-AcSer_sulfhydrylase"/>
</dbReference>
<evidence type="ECO:0000256" key="5">
    <source>
        <dbReference type="RuleBase" id="RU362118"/>
    </source>
</evidence>
<proteinExistence type="inferred from homology"/>
<organism evidence="7 8">
    <name type="scientific">Microbacterium mcarthurae</name>
    <dbReference type="NCBI Taxonomy" id="3035918"/>
    <lineage>
        <taxon>Bacteria</taxon>
        <taxon>Bacillati</taxon>
        <taxon>Actinomycetota</taxon>
        <taxon>Actinomycetes</taxon>
        <taxon>Micrococcales</taxon>
        <taxon>Microbacteriaceae</taxon>
        <taxon>Microbacterium</taxon>
    </lineage>
</organism>
<gene>
    <name evidence="7" type="ORF">P5G46_02400</name>
</gene>
<comment type="cofactor">
    <cofactor evidence="1 5">
        <name>pyridoxal 5'-phosphate</name>
        <dbReference type="ChEBI" id="CHEBI:597326"/>
    </cofactor>
</comment>
<evidence type="ECO:0000256" key="1">
    <source>
        <dbReference type="ARBA" id="ARBA00001933"/>
    </source>
</evidence>
<comment type="caution">
    <text evidence="7">The sequence shown here is derived from an EMBL/GenBank/DDBJ whole genome shotgun (WGS) entry which is preliminary data.</text>
</comment>
<dbReference type="PIRSF" id="PIRSF001434">
    <property type="entry name" value="CGS"/>
    <property type="match status" value="1"/>
</dbReference>
<reference evidence="7 8" key="1">
    <citation type="submission" date="2023-03" db="EMBL/GenBank/DDBJ databases">
        <title>MT1 and MT2 Draft Genomes of Novel Species.</title>
        <authorList>
            <person name="Venkateswaran K."/>
        </authorList>
    </citation>
    <scope>NUCLEOTIDE SEQUENCE [LARGE SCALE GENOMIC DNA]</scope>
    <source>
        <strain evidence="7 8">IF8SW-P5</strain>
    </source>
</reference>
<dbReference type="InterPro" id="IPR000277">
    <property type="entry name" value="Cys/Met-Metab_PyrdxlP-dep_enz"/>
</dbReference>
<name>A0ABW9GEP9_9MICO</name>
<dbReference type="GO" id="GO:0016740">
    <property type="term" value="F:transferase activity"/>
    <property type="evidence" value="ECO:0007669"/>
    <property type="project" value="UniProtKB-KW"/>
</dbReference>
<evidence type="ECO:0000313" key="7">
    <source>
        <dbReference type="EMBL" id="MFM2719350.1"/>
    </source>
</evidence>
<dbReference type="Proteomes" id="UP001630303">
    <property type="component" value="Unassembled WGS sequence"/>
</dbReference>